<evidence type="ECO:0000313" key="3">
    <source>
        <dbReference type="Proteomes" id="UP000828251"/>
    </source>
</evidence>
<name>A0A9D3UII0_9ROSI</name>
<feature type="compositionally biased region" description="Low complexity" evidence="1">
    <location>
        <begin position="349"/>
        <end position="371"/>
    </location>
</feature>
<protein>
    <submittedName>
        <fullName evidence="2">Uncharacterized protein</fullName>
    </submittedName>
</protein>
<proteinExistence type="predicted"/>
<sequence>MVNYLAAWGIWLPNFAYHFDIVNGERRLSDSSKGFILPLYILEAGFHLLLHHFFYTGLEEYRIAAGQLTGLSCVCQGCEPVLKNWTANLCLNCNKFILVRSKLSSGFDFPTKWSILKESICHQFQPLYTEIAVKKVERLSPKCTLELKKLLSVRNIFRYCLEGRSPNGWQATDLYLGFKGESSGRPLTENVIDPSIDTVEPTHPSVPSQPSQLRVMDVEAQMESVVEAVDARIHASSSSSILELPTKSANAADPFVPISAPLSASLDLSTTHQTSHTPRKQDRELSHDLKEFTYPSPFSILVVEDGLVSWALQKACAAKEAKWAEFERTILFDEQSLNQLRQSYSAKITTSQSSSPRRRPNTSPWRPEQGS</sequence>
<keyword evidence="3" id="KW-1185">Reference proteome</keyword>
<dbReference type="EMBL" id="JAIQCV010000011">
    <property type="protein sequence ID" value="KAH1045776.1"/>
    <property type="molecule type" value="Genomic_DNA"/>
</dbReference>
<dbReference type="Proteomes" id="UP000828251">
    <property type="component" value="Unassembled WGS sequence"/>
</dbReference>
<comment type="caution">
    <text evidence="2">The sequence shown here is derived from an EMBL/GenBank/DDBJ whole genome shotgun (WGS) entry which is preliminary data.</text>
</comment>
<evidence type="ECO:0000256" key="1">
    <source>
        <dbReference type="SAM" id="MobiDB-lite"/>
    </source>
</evidence>
<reference evidence="2 3" key="1">
    <citation type="journal article" date="2021" name="Plant Biotechnol. J.">
        <title>Multi-omics assisted identification of the key and species-specific regulatory components of drought-tolerant mechanisms in Gossypium stocksii.</title>
        <authorList>
            <person name="Yu D."/>
            <person name="Ke L."/>
            <person name="Zhang D."/>
            <person name="Wu Y."/>
            <person name="Sun Y."/>
            <person name="Mei J."/>
            <person name="Sun J."/>
            <person name="Sun Y."/>
        </authorList>
    </citation>
    <scope>NUCLEOTIDE SEQUENCE [LARGE SCALE GENOMIC DNA]</scope>
    <source>
        <strain evidence="3">cv. E1</strain>
        <tissue evidence="2">Leaf</tissue>
    </source>
</reference>
<feature type="region of interest" description="Disordered" evidence="1">
    <location>
        <begin position="345"/>
        <end position="371"/>
    </location>
</feature>
<accession>A0A9D3UII0</accession>
<organism evidence="2 3">
    <name type="scientific">Gossypium stocksii</name>
    <dbReference type="NCBI Taxonomy" id="47602"/>
    <lineage>
        <taxon>Eukaryota</taxon>
        <taxon>Viridiplantae</taxon>
        <taxon>Streptophyta</taxon>
        <taxon>Embryophyta</taxon>
        <taxon>Tracheophyta</taxon>
        <taxon>Spermatophyta</taxon>
        <taxon>Magnoliopsida</taxon>
        <taxon>eudicotyledons</taxon>
        <taxon>Gunneridae</taxon>
        <taxon>Pentapetalae</taxon>
        <taxon>rosids</taxon>
        <taxon>malvids</taxon>
        <taxon>Malvales</taxon>
        <taxon>Malvaceae</taxon>
        <taxon>Malvoideae</taxon>
        <taxon>Gossypium</taxon>
    </lineage>
</organism>
<dbReference type="AlphaFoldDB" id="A0A9D3UII0"/>
<gene>
    <name evidence="2" type="ORF">J1N35_036560</name>
</gene>
<evidence type="ECO:0000313" key="2">
    <source>
        <dbReference type="EMBL" id="KAH1045776.1"/>
    </source>
</evidence>